<sequence>MEVWKVTSTGTIKCTFFWFWAPQMRNFIIIILAYESH</sequence>
<organism evidence="1">
    <name type="scientific">Anguilla anguilla</name>
    <name type="common">European freshwater eel</name>
    <name type="synonym">Muraena anguilla</name>
    <dbReference type="NCBI Taxonomy" id="7936"/>
    <lineage>
        <taxon>Eukaryota</taxon>
        <taxon>Metazoa</taxon>
        <taxon>Chordata</taxon>
        <taxon>Craniata</taxon>
        <taxon>Vertebrata</taxon>
        <taxon>Euteleostomi</taxon>
        <taxon>Actinopterygii</taxon>
        <taxon>Neopterygii</taxon>
        <taxon>Teleostei</taxon>
        <taxon>Anguilliformes</taxon>
        <taxon>Anguillidae</taxon>
        <taxon>Anguilla</taxon>
    </lineage>
</organism>
<name>A0A0E9PQ38_ANGAN</name>
<reference evidence="1" key="2">
    <citation type="journal article" date="2015" name="Fish Shellfish Immunol.">
        <title>Early steps in the European eel (Anguilla anguilla)-Vibrio vulnificus interaction in the gills: Role of the RtxA13 toxin.</title>
        <authorList>
            <person name="Callol A."/>
            <person name="Pajuelo D."/>
            <person name="Ebbesson L."/>
            <person name="Teles M."/>
            <person name="MacKenzie S."/>
            <person name="Amaro C."/>
        </authorList>
    </citation>
    <scope>NUCLEOTIDE SEQUENCE</scope>
</reference>
<proteinExistence type="predicted"/>
<evidence type="ECO:0000313" key="1">
    <source>
        <dbReference type="EMBL" id="JAH06726.1"/>
    </source>
</evidence>
<dbReference type="EMBL" id="GBXM01101851">
    <property type="protein sequence ID" value="JAH06726.1"/>
    <property type="molecule type" value="Transcribed_RNA"/>
</dbReference>
<reference evidence="1" key="1">
    <citation type="submission" date="2014-11" db="EMBL/GenBank/DDBJ databases">
        <authorList>
            <person name="Amaro Gonzalez C."/>
        </authorList>
    </citation>
    <scope>NUCLEOTIDE SEQUENCE</scope>
</reference>
<protein>
    <submittedName>
        <fullName evidence="1">Uncharacterized protein</fullName>
    </submittedName>
</protein>
<accession>A0A0E9PQ38</accession>
<dbReference type="AlphaFoldDB" id="A0A0E9PQ38"/>